<comment type="subcellular location">
    <subcellularLocation>
        <location evidence="1">Nucleus</location>
    </subcellularLocation>
</comment>
<evidence type="ECO:0000256" key="5">
    <source>
        <dbReference type="ARBA" id="ARBA00023242"/>
    </source>
</evidence>
<accession>A0AAV8SA07</accession>
<evidence type="ECO:0000259" key="6">
    <source>
        <dbReference type="SMART" id="SM00353"/>
    </source>
</evidence>
<dbReference type="InterPro" id="IPR054502">
    <property type="entry name" value="bHLH-TF_ACT-like_plant"/>
</dbReference>
<keyword evidence="5" id="KW-0539">Nucleus</keyword>
<keyword evidence="3" id="KW-0010">Activator</keyword>
<keyword evidence="2" id="KW-0805">Transcription regulation</keyword>
<evidence type="ECO:0000256" key="3">
    <source>
        <dbReference type="ARBA" id="ARBA00023159"/>
    </source>
</evidence>
<sequence>MASIGHNQAFSVPDNLSKRLAVAVRSIQWSYAIFWSLSTTQQGVLEWVDGFYNGDIKTRKTVQAMELKADKRGLERSGQLRELYKSLLLGETEQQAKRHSVVLSPEDLSDAEWYYLVCMSFVFNRGQGLPGRAFDDKRTIWLCNAQFADSKVFSRSLLAKSASIQTVVCFPHFDGVIELGVTELVAEDPGLIQHIKTSLLEVSKPVCSEKSSSSPLNADDDKDPVCAEVNHEVVDTLNIENLYNLKQDAKFGLEGVDKVHEGMHEEFNLESADNCSNGCEHNQQPEDSCMLELLNDVASQVQSWHFMYDEFSNGGQDSINSSDCISEAVVNEQNALVSPNSKIATHMQPKELEEGNHTKLTSLDLDVDGDLHYRRIVSVILGGSNQFIENLCSRHGNNRSSFITWKKEVDVGHRPQLRQNMLKKILFSVPLMHGGSSMRFNQENGEKYCLKISEGGEVCKKHNLLDKQKENENFQILRSIIPSVSEIDKTSILSVTIKYLKELEARVEELESCMDSVDNEARPRRNYVEMVEQTSDNYDNKKIGNNKKSWINKRKASDIDDIDPDLIEIVPKAGLPLDVKVNMKDAEVFIDIRCPYREYILLEFMDEINKFHVDVLSVQSSTLDGILTLAITSKFRGTAIAPAGMIKQALWKIADN</sequence>
<dbReference type="GO" id="GO:0046983">
    <property type="term" value="F:protein dimerization activity"/>
    <property type="evidence" value="ECO:0007669"/>
    <property type="project" value="InterPro"/>
</dbReference>
<evidence type="ECO:0000256" key="2">
    <source>
        <dbReference type="ARBA" id="ARBA00023015"/>
    </source>
</evidence>
<protein>
    <recommendedName>
        <fullName evidence="6">BHLH domain-containing protein</fullName>
    </recommendedName>
</protein>
<evidence type="ECO:0000313" key="7">
    <source>
        <dbReference type="EMBL" id="KAJ8748865.1"/>
    </source>
</evidence>
<proteinExistence type="predicted"/>
<feature type="domain" description="BHLH" evidence="6">
    <location>
        <begin position="463"/>
        <end position="509"/>
    </location>
</feature>
<dbReference type="EMBL" id="JAIWQS010000012">
    <property type="protein sequence ID" value="KAJ8748865.1"/>
    <property type="molecule type" value="Genomic_DNA"/>
</dbReference>
<dbReference type="GO" id="GO:0080090">
    <property type="term" value="P:regulation of primary metabolic process"/>
    <property type="evidence" value="ECO:0007669"/>
    <property type="project" value="UniProtKB-ARBA"/>
</dbReference>
<keyword evidence="4" id="KW-0804">Transcription</keyword>
<comment type="caution">
    <text evidence="7">The sequence shown here is derived from an EMBL/GenBank/DDBJ whole genome shotgun (WGS) entry which is preliminary data.</text>
</comment>
<dbReference type="InterPro" id="IPR011598">
    <property type="entry name" value="bHLH_dom"/>
</dbReference>
<organism evidence="7 8">
    <name type="scientific">Erythroxylum novogranatense</name>
    <dbReference type="NCBI Taxonomy" id="1862640"/>
    <lineage>
        <taxon>Eukaryota</taxon>
        <taxon>Viridiplantae</taxon>
        <taxon>Streptophyta</taxon>
        <taxon>Embryophyta</taxon>
        <taxon>Tracheophyta</taxon>
        <taxon>Spermatophyta</taxon>
        <taxon>Magnoliopsida</taxon>
        <taxon>eudicotyledons</taxon>
        <taxon>Gunneridae</taxon>
        <taxon>Pentapetalae</taxon>
        <taxon>rosids</taxon>
        <taxon>fabids</taxon>
        <taxon>Malpighiales</taxon>
        <taxon>Erythroxylaceae</taxon>
        <taxon>Erythroxylum</taxon>
    </lineage>
</organism>
<dbReference type="InterPro" id="IPR025610">
    <property type="entry name" value="MYC/MYB_N"/>
</dbReference>
<evidence type="ECO:0000256" key="1">
    <source>
        <dbReference type="ARBA" id="ARBA00004123"/>
    </source>
</evidence>
<dbReference type="Proteomes" id="UP001159364">
    <property type="component" value="Linkage Group LG12"/>
</dbReference>
<dbReference type="PANTHER" id="PTHR46266:SF1">
    <property type="entry name" value="TRANSCRIPTION FACTOR MYC1"/>
    <property type="match status" value="1"/>
</dbReference>
<evidence type="ECO:0000256" key="4">
    <source>
        <dbReference type="ARBA" id="ARBA00023163"/>
    </source>
</evidence>
<dbReference type="SMART" id="SM00353">
    <property type="entry name" value="HLH"/>
    <property type="match status" value="1"/>
</dbReference>
<dbReference type="PANTHER" id="PTHR46266">
    <property type="entry name" value="TRANSCRIPTION FACTOR TT8"/>
    <property type="match status" value="1"/>
</dbReference>
<keyword evidence="8" id="KW-1185">Reference proteome</keyword>
<gene>
    <name evidence="7" type="ORF">K2173_013296</name>
</gene>
<dbReference type="InterPro" id="IPR036638">
    <property type="entry name" value="HLH_DNA-bd_sf"/>
</dbReference>
<dbReference type="AlphaFoldDB" id="A0AAV8SA07"/>
<dbReference type="Pfam" id="PF14215">
    <property type="entry name" value="bHLH-MYC_N"/>
    <property type="match status" value="1"/>
</dbReference>
<evidence type="ECO:0000313" key="8">
    <source>
        <dbReference type="Proteomes" id="UP001159364"/>
    </source>
</evidence>
<reference evidence="7 8" key="1">
    <citation type="submission" date="2021-09" db="EMBL/GenBank/DDBJ databases">
        <title>Genomic insights and catalytic innovation underlie evolution of tropane alkaloids biosynthesis.</title>
        <authorList>
            <person name="Wang Y.-J."/>
            <person name="Tian T."/>
            <person name="Huang J.-P."/>
            <person name="Huang S.-X."/>
        </authorList>
    </citation>
    <scope>NUCLEOTIDE SEQUENCE [LARGE SCALE GENOMIC DNA]</scope>
    <source>
        <strain evidence="7">KIB-2018</strain>
        <tissue evidence="7">Leaf</tissue>
    </source>
</reference>
<dbReference type="Gene3D" id="4.10.280.10">
    <property type="entry name" value="Helix-loop-helix DNA-binding domain"/>
    <property type="match status" value="1"/>
</dbReference>
<dbReference type="SUPFAM" id="SSF47459">
    <property type="entry name" value="HLH, helix-loop-helix DNA-binding domain"/>
    <property type="match status" value="1"/>
</dbReference>
<name>A0AAV8SA07_9ROSI</name>
<dbReference type="GO" id="GO:0005634">
    <property type="term" value="C:nucleus"/>
    <property type="evidence" value="ECO:0007669"/>
    <property type="project" value="UniProtKB-SubCell"/>
</dbReference>
<dbReference type="Pfam" id="PF22754">
    <property type="entry name" value="bHLH-TF_ACT-like_plant"/>
    <property type="match status" value="1"/>
</dbReference>